<dbReference type="EMBL" id="FNCY01000018">
    <property type="protein sequence ID" value="SDI39947.1"/>
    <property type="molecule type" value="Genomic_DNA"/>
</dbReference>
<evidence type="ECO:0000313" key="5">
    <source>
        <dbReference type="EMBL" id="SDI39947.1"/>
    </source>
</evidence>
<dbReference type="GO" id="GO:0008794">
    <property type="term" value="F:arsenate reductase (glutaredoxin) activity"/>
    <property type="evidence" value="ECO:0007669"/>
    <property type="project" value="UniProtKB-UniRule"/>
</dbReference>
<organism evidence="5 6">
    <name type="scientific">Propionivibrio dicarboxylicus</name>
    <dbReference type="NCBI Taxonomy" id="83767"/>
    <lineage>
        <taxon>Bacteria</taxon>
        <taxon>Pseudomonadati</taxon>
        <taxon>Pseudomonadota</taxon>
        <taxon>Betaproteobacteria</taxon>
        <taxon>Rhodocyclales</taxon>
        <taxon>Rhodocyclaceae</taxon>
        <taxon>Propionivibrio</taxon>
    </lineage>
</organism>
<dbReference type="SUPFAM" id="SSF52833">
    <property type="entry name" value="Thioredoxin-like"/>
    <property type="match status" value="1"/>
</dbReference>
<proteinExistence type="inferred from homology"/>
<dbReference type="NCBIfam" id="TIGR00014">
    <property type="entry name" value="arsC"/>
    <property type="match status" value="1"/>
</dbReference>
<dbReference type="AlphaFoldDB" id="A0A1G8K9A2"/>
<evidence type="ECO:0000256" key="2">
    <source>
        <dbReference type="ARBA" id="ARBA00023002"/>
    </source>
</evidence>
<gene>
    <name evidence="5" type="ORF">SAMN05660652_03350</name>
</gene>
<dbReference type="Pfam" id="PF03960">
    <property type="entry name" value="ArsC"/>
    <property type="match status" value="1"/>
</dbReference>
<dbReference type="RefSeq" id="WP_091939252.1">
    <property type="nucleotide sequence ID" value="NZ_FNCY01000018.1"/>
</dbReference>
<dbReference type="STRING" id="83767.SAMN05660652_03350"/>
<dbReference type="InterPro" id="IPR036249">
    <property type="entry name" value="Thioredoxin-like_sf"/>
</dbReference>
<keyword evidence="2 4" id="KW-0560">Oxidoreductase</keyword>
<dbReference type="Gene3D" id="3.40.30.10">
    <property type="entry name" value="Glutaredoxin"/>
    <property type="match status" value="1"/>
</dbReference>
<dbReference type="InterPro" id="IPR006659">
    <property type="entry name" value="Arsenate_reductase"/>
</dbReference>
<dbReference type="PANTHER" id="PTHR30041:SF4">
    <property type="entry name" value="ARSENATE REDUCTASE"/>
    <property type="match status" value="1"/>
</dbReference>
<evidence type="ECO:0000256" key="1">
    <source>
        <dbReference type="ARBA" id="ARBA00007198"/>
    </source>
</evidence>
<dbReference type="OrthoDB" id="9790554at2"/>
<dbReference type="CDD" id="cd03034">
    <property type="entry name" value="ArsC_ArsC"/>
    <property type="match status" value="1"/>
</dbReference>
<protein>
    <recommendedName>
        <fullName evidence="4">Arsenate reductase</fullName>
        <ecNumber evidence="4">1.20.4.1</ecNumber>
    </recommendedName>
</protein>
<name>A0A1G8K9A2_9RHOO</name>
<reference evidence="5 6" key="1">
    <citation type="submission" date="2016-10" db="EMBL/GenBank/DDBJ databases">
        <authorList>
            <person name="de Groot N.N."/>
        </authorList>
    </citation>
    <scope>NUCLEOTIDE SEQUENCE [LARGE SCALE GENOMIC DNA]</scope>
    <source>
        <strain evidence="5 6">DSM 5885</strain>
    </source>
</reference>
<keyword evidence="6" id="KW-1185">Reference proteome</keyword>
<comment type="catalytic activity">
    <reaction evidence="4">
        <text>[glutaredoxin]-dithiol + arsenate + glutathione + H(+) = glutathionyl-S-S-[glutaredoxin] + arsenite + H2O</text>
        <dbReference type="Rhea" id="RHEA:22016"/>
        <dbReference type="Rhea" id="RHEA-COMP:10729"/>
        <dbReference type="Rhea" id="RHEA-COMP:17668"/>
        <dbReference type="ChEBI" id="CHEBI:15377"/>
        <dbReference type="ChEBI" id="CHEBI:15378"/>
        <dbReference type="ChEBI" id="CHEBI:29242"/>
        <dbReference type="ChEBI" id="CHEBI:29950"/>
        <dbReference type="ChEBI" id="CHEBI:48597"/>
        <dbReference type="ChEBI" id="CHEBI:57925"/>
        <dbReference type="ChEBI" id="CHEBI:146199"/>
        <dbReference type="EC" id="1.20.4.1"/>
    </reaction>
</comment>
<evidence type="ECO:0000256" key="3">
    <source>
        <dbReference type="PROSITE-ProRule" id="PRU01282"/>
    </source>
</evidence>
<evidence type="ECO:0000313" key="6">
    <source>
        <dbReference type="Proteomes" id="UP000198607"/>
    </source>
</evidence>
<dbReference type="PROSITE" id="PS51353">
    <property type="entry name" value="ARSC"/>
    <property type="match status" value="1"/>
</dbReference>
<evidence type="ECO:0000256" key="4">
    <source>
        <dbReference type="RuleBase" id="RU362029"/>
    </source>
</evidence>
<comment type="similarity">
    <text evidence="1 3 4">Belongs to the ArsC family.</text>
</comment>
<dbReference type="InterPro" id="IPR006660">
    <property type="entry name" value="Arsenate_reductase-like"/>
</dbReference>
<dbReference type="Proteomes" id="UP000198607">
    <property type="component" value="Unassembled WGS sequence"/>
</dbReference>
<dbReference type="PANTHER" id="PTHR30041">
    <property type="entry name" value="ARSENATE REDUCTASE"/>
    <property type="match status" value="1"/>
</dbReference>
<sequence>MEHPTLVIYHNPRCSKSRSVCDLVAGRALEAEIIDYLKTPPSREELRALLDKLGMKASELVRRGESVYQEHYADKTLDETEWLDALCQHPILIERPIVVCGDQAVVGRPPEKALALIESLL</sequence>
<accession>A0A1G8K9A2</accession>
<dbReference type="EC" id="1.20.4.1" evidence="4"/>